<evidence type="ECO:0000313" key="7">
    <source>
        <dbReference type="Proteomes" id="UP000199167"/>
    </source>
</evidence>
<name>A0A1I0QF67_9RHOB</name>
<dbReference type="PANTHER" id="PTHR23521">
    <property type="entry name" value="TRANSPORTER MFS SUPERFAMILY"/>
    <property type="match status" value="1"/>
</dbReference>
<feature type="transmembrane region" description="Helical" evidence="4">
    <location>
        <begin position="290"/>
        <end position="311"/>
    </location>
</feature>
<gene>
    <name evidence="6" type="ORF">SAMN04488515_1868</name>
</gene>
<dbReference type="STRING" id="364200.SAMN04488515_1868"/>
<dbReference type="RefSeq" id="WP_089993095.1">
    <property type="nucleotide sequence ID" value="NZ_FOIZ01000001.1"/>
</dbReference>
<evidence type="ECO:0000313" key="6">
    <source>
        <dbReference type="EMBL" id="SEW25602.1"/>
    </source>
</evidence>
<dbReference type="PROSITE" id="PS50850">
    <property type="entry name" value="MFS"/>
    <property type="match status" value="1"/>
</dbReference>
<accession>A0A1I0QF67</accession>
<sequence length="409" mass="43775">MRMAISFAALFLSAGLLQLSSGGVGPLDALTGLATGMTPEQVGFLGSAHFFGFFIGCWWAPRLMGGVGHSRAFAIFAATGAIGLAAHVLVTDPNWWALFRVGSGICIAGCYTVIEAWLQAKVTNETRGRAMGSYRFVDIVSSLIAQFMIGALANLETYIAYNLLTIICCASLLPLALTKNEQPETPAATRLEPILAWKASPLAVAGVVVAALSSASFRMVGPIYGIELGLAPGQIGIFLAAFVAGGALSQIPTGWIADRFDRRRVLIWLSVAATLSCASQYLAHGSSPETIMLLAFIFGFTTFPIYSVAAAHAHDFATQEQRVPLSAALMFYYAIGAIAAPYIASLLIAWFGPFAMFTLIAVGHIGLVIFGLARMRVRDSPGRRTRYVYAPRTTFMIGRLLGRSRDRKD</sequence>
<reference evidence="6 7" key="1">
    <citation type="submission" date="2016-10" db="EMBL/GenBank/DDBJ databases">
        <authorList>
            <person name="de Groot N.N."/>
        </authorList>
    </citation>
    <scope>NUCLEOTIDE SEQUENCE [LARGE SCALE GENOMIC DNA]</scope>
    <source>
        <strain evidence="6 7">DSM 17925</strain>
    </source>
</reference>
<feature type="transmembrane region" description="Helical" evidence="4">
    <location>
        <begin position="159"/>
        <end position="178"/>
    </location>
</feature>
<dbReference type="InterPro" id="IPR047200">
    <property type="entry name" value="MFS_YcaD-like"/>
</dbReference>
<feature type="domain" description="Major facilitator superfamily (MFS) profile" evidence="5">
    <location>
        <begin position="199"/>
        <end position="409"/>
    </location>
</feature>
<dbReference type="EMBL" id="FOIZ01000001">
    <property type="protein sequence ID" value="SEW25602.1"/>
    <property type="molecule type" value="Genomic_DNA"/>
</dbReference>
<evidence type="ECO:0000256" key="2">
    <source>
        <dbReference type="ARBA" id="ARBA00022989"/>
    </source>
</evidence>
<dbReference type="AlphaFoldDB" id="A0A1I0QF67"/>
<dbReference type="Pfam" id="PF07690">
    <property type="entry name" value="MFS_1"/>
    <property type="match status" value="2"/>
</dbReference>
<dbReference type="OrthoDB" id="9810614at2"/>
<feature type="transmembrane region" description="Helical" evidence="4">
    <location>
        <begin position="41"/>
        <end position="60"/>
    </location>
</feature>
<dbReference type="SUPFAM" id="SSF103473">
    <property type="entry name" value="MFS general substrate transporter"/>
    <property type="match status" value="1"/>
</dbReference>
<feature type="transmembrane region" description="Helical" evidence="4">
    <location>
        <begin position="199"/>
        <end position="217"/>
    </location>
</feature>
<organism evidence="6 7">
    <name type="scientific">Cognatiyoonia koreensis</name>
    <dbReference type="NCBI Taxonomy" id="364200"/>
    <lineage>
        <taxon>Bacteria</taxon>
        <taxon>Pseudomonadati</taxon>
        <taxon>Pseudomonadota</taxon>
        <taxon>Alphaproteobacteria</taxon>
        <taxon>Rhodobacterales</taxon>
        <taxon>Paracoccaceae</taxon>
        <taxon>Cognatiyoonia</taxon>
    </lineage>
</organism>
<evidence type="ECO:0000256" key="4">
    <source>
        <dbReference type="SAM" id="Phobius"/>
    </source>
</evidence>
<dbReference type="InterPro" id="IPR036259">
    <property type="entry name" value="MFS_trans_sf"/>
</dbReference>
<proteinExistence type="predicted"/>
<keyword evidence="3 4" id="KW-0472">Membrane</keyword>
<dbReference type="InterPro" id="IPR011701">
    <property type="entry name" value="MFS"/>
</dbReference>
<keyword evidence="2 4" id="KW-1133">Transmembrane helix</keyword>
<feature type="transmembrane region" description="Helical" evidence="4">
    <location>
        <begin position="323"/>
        <end position="344"/>
    </location>
</feature>
<dbReference type="GO" id="GO:0022857">
    <property type="term" value="F:transmembrane transporter activity"/>
    <property type="evidence" value="ECO:0007669"/>
    <property type="project" value="InterPro"/>
</dbReference>
<evidence type="ECO:0000256" key="1">
    <source>
        <dbReference type="ARBA" id="ARBA00022692"/>
    </source>
</evidence>
<feature type="transmembrane region" description="Helical" evidence="4">
    <location>
        <begin position="134"/>
        <end position="153"/>
    </location>
</feature>
<evidence type="ECO:0000259" key="5">
    <source>
        <dbReference type="PROSITE" id="PS50850"/>
    </source>
</evidence>
<dbReference type="Proteomes" id="UP000199167">
    <property type="component" value="Unassembled WGS sequence"/>
</dbReference>
<protein>
    <submittedName>
        <fullName evidence="6">Predicted arabinose efflux permease, MFS family</fullName>
    </submittedName>
</protein>
<feature type="transmembrane region" description="Helical" evidence="4">
    <location>
        <begin position="72"/>
        <end position="90"/>
    </location>
</feature>
<evidence type="ECO:0000256" key="3">
    <source>
        <dbReference type="ARBA" id="ARBA00023136"/>
    </source>
</evidence>
<feature type="transmembrane region" description="Helical" evidence="4">
    <location>
        <begin position="96"/>
        <end position="114"/>
    </location>
</feature>
<keyword evidence="1 4" id="KW-0812">Transmembrane</keyword>
<dbReference type="CDD" id="cd17477">
    <property type="entry name" value="MFS_YcaD_like"/>
    <property type="match status" value="1"/>
</dbReference>
<feature type="transmembrane region" description="Helical" evidence="4">
    <location>
        <begin position="265"/>
        <end position="284"/>
    </location>
</feature>
<dbReference type="GO" id="GO:0005886">
    <property type="term" value="C:plasma membrane"/>
    <property type="evidence" value="ECO:0007669"/>
    <property type="project" value="TreeGrafter"/>
</dbReference>
<dbReference type="PANTHER" id="PTHR23521:SF3">
    <property type="entry name" value="MFS TRANSPORTER"/>
    <property type="match status" value="1"/>
</dbReference>
<dbReference type="Gene3D" id="1.20.1250.20">
    <property type="entry name" value="MFS general substrate transporter like domains"/>
    <property type="match status" value="2"/>
</dbReference>
<dbReference type="InterPro" id="IPR020846">
    <property type="entry name" value="MFS_dom"/>
</dbReference>
<keyword evidence="7" id="KW-1185">Reference proteome</keyword>
<feature type="transmembrane region" description="Helical" evidence="4">
    <location>
        <begin position="350"/>
        <end position="373"/>
    </location>
</feature>